<keyword evidence="4" id="KW-0493">Microtubule</keyword>
<evidence type="ECO:0000256" key="13">
    <source>
        <dbReference type="ARBA" id="ARBA00023273"/>
    </source>
</evidence>
<dbReference type="PANTHER" id="PTHR22878:SF63">
    <property type="entry name" value="DYNEIN AXONEMAL HEAVY CHAIN 10"/>
    <property type="match status" value="1"/>
</dbReference>
<evidence type="ECO:0000259" key="16">
    <source>
        <dbReference type="Pfam" id="PF12781"/>
    </source>
</evidence>
<evidence type="ECO:0000259" key="18">
    <source>
        <dbReference type="Pfam" id="PF18199"/>
    </source>
</evidence>
<comment type="caution">
    <text evidence="19">The sequence shown here is derived from an EMBL/GenBank/DDBJ whole genome shotgun (WGS) entry which is preliminary data.</text>
</comment>
<evidence type="ECO:0000256" key="11">
    <source>
        <dbReference type="ARBA" id="ARBA00023175"/>
    </source>
</evidence>
<dbReference type="GO" id="GO:0030286">
    <property type="term" value="C:dynein complex"/>
    <property type="evidence" value="ECO:0007669"/>
    <property type="project" value="UniProtKB-KW"/>
</dbReference>
<dbReference type="GO" id="GO:0031514">
    <property type="term" value="C:motile cilium"/>
    <property type="evidence" value="ECO:0007669"/>
    <property type="project" value="UniProtKB-ARBA"/>
</dbReference>
<evidence type="ECO:0000259" key="14">
    <source>
        <dbReference type="Pfam" id="PF03028"/>
    </source>
</evidence>
<dbReference type="InterPro" id="IPR004273">
    <property type="entry name" value="Dynein_heavy_D6_P-loop"/>
</dbReference>
<dbReference type="FunFam" id="3.10.490.20:FF:000002">
    <property type="entry name" value="Dynein axonemal heavy chain 17"/>
    <property type="match status" value="1"/>
</dbReference>
<dbReference type="InterPro" id="IPR041658">
    <property type="entry name" value="AAA_lid_11"/>
</dbReference>
<dbReference type="EMBL" id="JAQQBR010001831">
    <property type="protein sequence ID" value="KAK0168879.1"/>
    <property type="molecule type" value="Genomic_DNA"/>
</dbReference>
<dbReference type="Pfam" id="PF12781">
    <property type="entry name" value="AAA_9"/>
    <property type="match status" value="1"/>
</dbReference>
<dbReference type="InterPro" id="IPR035706">
    <property type="entry name" value="AAA_9"/>
</dbReference>
<sequence>MLEVLGGKMSVALNEKQKCQDEADATALTIDLANRLVNGLSSEKIRWTNTVAQLKNSGLTLPGDVLLGTAFISYVGCFTRRYRHDLINTHWIPYLDKLEFPIPRTPDLYPLSLLTDDAQIAQWNNDGLPTDKMSAENATIFINSARWPLIIDPQLQGIKWIKTTYGKDLNVLRLDHKNYLDQIEFAISNGDIVLLESILESVDAVLDPILGRVLVQQGRAIKIGDKEIDFNPKFRLVLQTKLSNPHYKPEMQAQTTLINFTVTRDGLEEQLLGEVVKAERPDLENTKDELTKQQNIFKITLKTLEDDLLQRLATAGPNILSDVELVVNLETTKKTAAEIEIKAAEAKITAAEIDEAREWFRPAASRASLLYFILNNMYKINMLYQFSLKAFSVVFQNAIKFAEPSTDLKKRIGCLIDSITYLVYMYTSRGLFESDKLIFLCQMTVQILLQMNEISPAELDFLLRYPFVQNVISPVDFLSNIGWGGIKFLSAIDDFRNLDRDIEGAAKRWKKFVESETPEREKFPQDWKNKTALQRLCMMRCLRLDRMTYAIRFFVEEKLGSRYIESRSPSFDKSFEETSSVTPVFFILSPGVDPLKDVEKLGKNLGFTFDGKNFHNISLGQGQEPLAEQSLDIAATNGHWIILQNIHLVKNWLPNLEKKMEQLSESPHPNYRLFISAEPNSDPHESIIPQGILESAIKITNEPPTGMHANIHKALDNFSQETFETCSKESEFKAILFALCYFHAVVAERRKFGPQGWNRVFIFTNVYPFNVGDLTISISVLINYLENNVKVPWEDLRYLFGEIMYGGHITDDWDRRLCRTYLLEYLQPDLVDGELYLAPGFAAPQNSEYNDYHRYIDEYLPTESPALYGLHPNAEIGFLTATAETLFKVVLEMQPRDVNERSGAGLSREEKLKGIIEDILDKLPEEFSMPELMNKVEERTPFIIVALQECERMNILCAELRKSLRELELGLKGELTINADMEQLQNYLFMDSVPPSWTARAYPSTLGLTSWFVDILNRIAELAMWTTDFILPSSTWLGGFFNPQSFLTAIMQQTARKNEWPLDKMCLHCEVTKKSKDEFTTAPREGAYINSLYMEGARWDTQLSTITDSRIKELFPQMPVVYIKAITQDKREVKNIYECPVYKTRLRGPTYVWTFSLRSKEKPTKWTLAGVAIILQI</sequence>
<evidence type="ECO:0000256" key="8">
    <source>
        <dbReference type="ARBA" id="ARBA00023017"/>
    </source>
</evidence>
<feature type="domain" description="Dynein heavy chain C-terminal" evidence="18">
    <location>
        <begin position="881"/>
        <end position="1175"/>
    </location>
</feature>
<dbReference type="Pfam" id="PF12777">
    <property type="entry name" value="MT"/>
    <property type="match status" value="1"/>
</dbReference>
<gene>
    <name evidence="19" type="ORF">PV327_002642</name>
</gene>
<dbReference type="GO" id="GO:0005874">
    <property type="term" value="C:microtubule"/>
    <property type="evidence" value="ECO:0007669"/>
    <property type="project" value="UniProtKB-KW"/>
</dbReference>
<feature type="domain" description="Dynein heavy chain AAA lid" evidence="17">
    <location>
        <begin position="732"/>
        <end position="874"/>
    </location>
</feature>
<reference evidence="19" key="2">
    <citation type="submission" date="2023-03" db="EMBL/GenBank/DDBJ databases">
        <authorList>
            <person name="Inwood S.N."/>
            <person name="Skelly J.G."/>
            <person name="Guhlin J."/>
            <person name="Harrop T.W.R."/>
            <person name="Goldson S.G."/>
            <person name="Dearden P.K."/>
        </authorList>
    </citation>
    <scope>NUCLEOTIDE SEQUENCE</scope>
    <source>
        <strain evidence="19">Lincoln</strain>
        <tissue evidence="19">Whole body</tissue>
    </source>
</reference>
<feature type="domain" description="Dynein heavy chain coiled coil stalk" evidence="15">
    <location>
        <begin position="7"/>
        <end position="95"/>
    </location>
</feature>
<evidence type="ECO:0000256" key="4">
    <source>
        <dbReference type="ARBA" id="ARBA00022701"/>
    </source>
</evidence>
<dbReference type="GO" id="GO:0005930">
    <property type="term" value="C:axoneme"/>
    <property type="evidence" value="ECO:0007669"/>
    <property type="project" value="UniProtKB-SubCell"/>
</dbReference>
<dbReference type="Gene3D" id="6.10.140.1060">
    <property type="match status" value="1"/>
</dbReference>
<dbReference type="Gene3D" id="3.10.490.20">
    <property type="match status" value="1"/>
</dbReference>
<dbReference type="FunFam" id="3.40.50.300:FF:000411">
    <property type="entry name" value="dynein heavy chain 17, axonemal"/>
    <property type="match status" value="1"/>
</dbReference>
<keyword evidence="13" id="KW-0966">Cell projection</keyword>
<keyword evidence="5" id="KW-0677">Repeat</keyword>
<keyword evidence="7" id="KW-0067">ATP-binding</keyword>
<dbReference type="GO" id="GO:0005524">
    <property type="term" value="F:ATP binding"/>
    <property type="evidence" value="ECO:0007669"/>
    <property type="project" value="UniProtKB-KW"/>
</dbReference>
<keyword evidence="8" id="KW-0243">Dynein</keyword>
<dbReference type="Pfam" id="PF18198">
    <property type="entry name" value="AAA_lid_11"/>
    <property type="match status" value="1"/>
</dbReference>
<dbReference type="FunFam" id="1.10.8.720:FF:000002">
    <property type="entry name" value="Dynein heavy chain 9, axonemal"/>
    <property type="match status" value="1"/>
</dbReference>
<keyword evidence="11" id="KW-0505">Motor protein</keyword>
<dbReference type="FunFam" id="1.20.1270.280:FF:000003">
    <property type="entry name" value="Dynein axonemal heavy chain 17"/>
    <property type="match status" value="1"/>
</dbReference>
<dbReference type="Gene3D" id="3.40.50.300">
    <property type="entry name" value="P-loop containing nucleotide triphosphate hydrolases"/>
    <property type="match status" value="2"/>
</dbReference>
<evidence type="ECO:0000256" key="5">
    <source>
        <dbReference type="ARBA" id="ARBA00022737"/>
    </source>
</evidence>
<dbReference type="InterPro" id="IPR043160">
    <property type="entry name" value="Dynein_C_barrel"/>
</dbReference>
<dbReference type="Pfam" id="PF18199">
    <property type="entry name" value="Dynein_C"/>
    <property type="match status" value="1"/>
</dbReference>
<dbReference type="FunFam" id="3.40.50.300:FF:000049">
    <property type="entry name" value="Dynein, axonemal, heavy chain 5"/>
    <property type="match status" value="1"/>
</dbReference>
<comment type="subcellular location">
    <subcellularLocation>
        <location evidence="1">Cytoplasm</location>
        <location evidence="1">Cytoskeleton</location>
        <location evidence="1">Cilium axoneme</location>
    </subcellularLocation>
</comment>
<dbReference type="Gene3D" id="1.20.920.20">
    <property type="match status" value="1"/>
</dbReference>
<dbReference type="Pfam" id="PF03028">
    <property type="entry name" value="Dynein_heavy"/>
    <property type="match status" value="1"/>
</dbReference>
<evidence type="ECO:0008006" key="21">
    <source>
        <dbReference type="Google" id="ProtNLM"/>
    </source>
</evidence>
<keyword evidence="3" id="KW-0963">Cytoplasm</keyword>
<dbReference type="Gene3D" id="1.10.8.720">
    <property type="entry name" value="Region D6 of dynein motor"/>
    <property type="match status" value="1"/>
</dbReference>
<accession>A0AA39KPF0</accession>
<reference evidence="19" key="1">
    <citation type="journal article" date="2023" name="bioRxiv">
        <title>Scaffold-level genome assemblies of two parasitoid biocontrol wasps reveal the parthenogenesis mechanism and an associated novel virus.</title>
        <authorList>
            <person name="Inwood S."/>
            <person name="Skelly J."/>
            <person name="Guhlin J."/>
            <person name="Harrop T."/>
            <person name="Goldson S."/>
            <person name="Dearden P."/>
        </authorList>
    </citation>
    <scope>NUCLEOTIDE SEQUENCE</scope>
    <source>
        <strain evidence="19">Lincoln</strain>
        <tissue evidence="19">Whole body</tissue>
    </source>
</reference>
<dbReference type="GO" id="GO:0008569">
    <property type="term" value="F:minus-end-directed microtubule motor activity"/>
    <property type="evidence" value="ECO:0007669"/>
    <property type="project" value="InterPro"/>
</dbReference>
<evidence type="ECO:0000313" key="20">
    <source>
        <dbReference type="Proteomes" id="UP001168972"/>
    </source>
</evidence>
<keyword evidence="9" id="KW-0175">Coiled coil</keyword>
<evidence type="ECO:0000256" key="12">
    <source>
        <dbReference type="ARBA" id="ARBA00023212"/>
    </source>
</evidence>
<dbReference type="InterPro" id="IPR024743">
    <property type="entry name" value="Dynein_HC_stalk"/>
</dbReference>
<evidence type="ECO:0000256" key="3">
    <source>
        <dbReference type="ARBA" id="ARBA00022490"/>
    </source>
</evidence>
<keyword evidence="12" id="KW-0206">Cytoskeleton</keyword>
<dbReference type="Proteomes" id="UP001168972">
    <property type="component" value="Unassembled WGS sequence"/>
</dbReference>
<protein>
    <recommendedName>
        <fullName evidence="21">Dynein beta chain, ciliary</fullName>
    </recommendedName>
</protein>
<feature type="domain" description="Dynein heavy chain ATP-binding dynein motor region" evidence="16">
    <location>
        <begin position="122"/>
        <end position="339"/>
    </location>
</feature>
<organism evidence="19 20">
    <name type="scientific">Microctonus hyperodae</name>
    <name type="common">Parasitoid wasp</name>
    <dbReference type="NCBI Taxonomy" id="165561"/>
    <lineage>
        <taxon>Eukaryota</taxon>
        <taxon>Metazoa</taxon>
        <taxon>Ecdysozoa</taxon>
        <taxon>Arthropoda</taxon>
        <taxon>Hexapoda</taxon>
        <taxon>Insecta</taxon>
        <taxon>Pterygota</taxon>
        <taxon>Neoptera</taxon>
        <taxon>Endopterygota</taxon>
        <taxon>Hymenoptera</taxon>
        <taxon>Apocrita</taxon>
        <taxon>Ichneumonoidea</taxon>
        <taxon>Braconidae</taxon>
        <taxon>Euphorinae</taxon>
        <taxon>Microctonus</taxon>
    </lineage>
</organism>
<dbReference type="GO" id="GO:0051959">
    <property type="term" value="F:dynein light intermediate chain binding"/>
    <property type="evidence" value="ECO:0007669"/>
    <property type="project" value="InterPro"/>
</dbReference>
<feature type="domain" description="Dynein heavy chain region D6 P-loop" evidence="14">
    <location>
        <begin position="580"/>
        <end position="700"/>
    </location>
</feature>
<dbReference type="InterPro" id="IPR042219">
    <property type="entry name" value="AAA_lid_11_sf"/>
</dbReference>
<dbReference type="InterPro" id="IPR027417">
    <property type="entry name" value="P-loop_NTPase"/>
</dbReference>
<dbReference type="GO" id="GO:0007018">
    <property type="term" value="P:microtubule-based movement"/>
    <property type="evidence" value="ECO:0007669"/>
    <property type="project" value="InterPro"/>
</dbReference>
<evidence type="ECO:0000256" key="2">
    <source>
        <dbReference type="ARBA" id="ARBA00008887"/>
    </source>
</evidence>
<evidence type="ECO:0000256" key="6">
    <source>
        <dbReference type="ARBA" id="ARBA00022741"/>
    </source>
</evidence>
<dbReference type="InterPro" id="IPR041228">
    <property type="entry name" value="Dynein_C"/>
</dbReference>
<dbReference type="Gene3D" id="1.20.1270.280">
    <property type="match status" value="1"/>
</dbReference>
<dbReference type="PANTHER" id="PTHR22878">
    <property type="entry name" value="DYNEIN HEAVY CHAIN 6, AXONEMAL-LIKE-RELATED"/>
    <property type="match status" value="1"/>
</dbReference>
<evidence type="ECO:0000256" key="9">
    <source>
        <dbReference type="ARBA" id="ARBA00023054"/>
    </source>
</evidence>
<evidence type="ECO:0000256" key="10">
    <source>
        <dbReference type="ARBA" id="ARBA00023069"/>
    </source>
</evidence>
<comment type="similarity">
    <text evidence="2">Belongs to the dynein heavy chain family.</text>
</comment>
<dbReference type="GO" id="GO:0045505">
    <property type="term" value="F:dynein intermediate chain binding"/>
    <property type="evidence" value="ECO:0007669"/>
    <property type="project" value="InterPro"/>
</dbReference>
<dbReference type="FunFam" id="1.10.8.1220:FF:000001">
    <property type="entry name" value="Dynein axonemal heavy chain 5"/>
    <property type="match status" value="1"/>
</dbReference>
<keyword evidence="20" id="KW-1185">Reference proteome</keyword>
<name>A0AA39KPF0_MICHY</name>
<evidence type="ECO:0000259" key="15">
    <source>
        <dbReference type="Pfam" id="PF12777"/>
    </source>
</evidence>
<keyword evidence="6" id="KW-0547">Nucleotide-binding</keyword>
<dbReference type="InterPro" id="IPR026983">
    <property type="entry name" value="DHC"/>
</dbReference>
<evidence type="ECO:0000259" key="17">
    <source>
        <dbReference type="Pfam" id="PF18198"/>
    </source>
</evidence>
<keyword evidence="10" id="KW-0969">Cilium</keyword>
<dbReference type="AlphaFoldDB" id="A0AA39KPF0"/>
<dbReference type="Gene3D" id="1.10.8.1220">
    <property type="match status" value="1"/>
</dbReference>
<evidence type="ECO:0000256" key="7">
    <source>
        <dbReference type="ARBA" id="ARBA00022840"/>
    </source>
</evidence>
<proteinExistence type="inferred from homology"/>
<evidence type="ECO:0000256" key="1">
    <source>
        <dbReference type="ARBA" id="ARBA00004430"/>
    </source>
</evidence>
<evidence type="ECO:0000313" key="19">
    <source>
        <dbReference type="EMBL" id="KAK0168879.1"/>
    </source>
</evidence>